<organism evidence="2 3">
    <name type="scientific">Juglans regia</name>
    <name type="common">English walnut</name>
    <dbReference type="NCBI Taxonomy" id="51240"/>
    <lineage>
        <taxon>Eukaryota</taxon>
        <taxon>Viridiplantae</taxon>
        <taxon>Streptophyta</taxon>
        <taxon>Embryophyta</taxon>
        <taxon>Tracheophyta</taxon>
        <taxon>Spermatophyta</taxon>
        <taxon>Magnoliopsida</taxon>
        <taxon>eudicotyledons</taxon>
        <taxon>Gunneridae</taxon>
        <taxon>Pentapetalae</taxon>
        <taxon>rosids</taxon>
        <taxon>fabids</taxon>
        <taxon>Fagales</taxon>
        <taxon>Juglandaceae</taxon>
        <taxon>Juglans</taxon>
    </lineage>
</organism>
<dbReference type="SUPFAM" id="SSF53098">
    <property type="entry name" value="Ribonuclease H-like"/>
    <property type="match status" value="1"/>
</dbReference>
<accession>A0A833XQ15</accession>
<protein>
    <recommendedName>
        <fullName evidence="1">RNase H type-1 domain-containing protein</fullName>
    </recommendedName>
</protein>
<evidence type="ECO:0000313" key="3">
    <source>
        <dbReference type="Proteomes" id="UP000619265"/>
    </source>
</evidence>
<dbReference type="Gene3D" id="3.30.420.10">
    <property type="entry name" value="Ribonuclease H-like superfamily/Ribonuclease H"/>
    <property type="match status" value="1"/>
</dbReference>
<dbReference type="Pfam" id="PF13456">
    <property type="entry name" value="RVT_3"/>
    <property type="match status" value="1"/>
</dbReference>
<evidence type="ECO:0000313" key="2">
    <source>
        <dbReference type="EMBL" id="KAF5469006.1"/>
    </source>
</evidence>
<dbReference type="GO" id="GO:0003676">
    <property type="term" value="F:nucleic acid binding"/>
    <property type="evidence" value="ECO:0007669"/>
    <property type="project" value="InterPro"/>
</dbReference>
<dbReference type="InterPro" id="IPR002156">
    <property type="entry name" value="RNaseH_domain"/>
</dbReference>
<gene>
    <name evidence="2" type="ORF">F2P56_013111</name>
</gene>
<dbReference type="InterPro" id="IPR012337">
    <property type="entry name" value="RNaseH-like_sf"/>
</dbReference>
<dbReference type="InterPro" id="IPR053151">
    <property type="entry name" value="RNase_H-like"/>
</dbReference>
<dbReference type="InterPro" id="IPR036397">
    <property type="entry name" value="RNaseH_sf"/>
</dbReference>
<dbReference type="Proteomes" id="UP000619265">
    <property type="component" value="Unassembled WGS sequence"/>
</dbReference>
<proteinExistence type="predicted"/>
<name>A0A833XQ15_JUGRE</name>
<dbReference type="GO" id="GO:0004523">
    <property type="term" value="F:RNA-DNA hybrid ribonuclease activity"/>
    <property type="evidence" value="ECO:0007669"/>
    <property type="project" value="InterPro"/>
</dbReference>
<dbReference type="InterPro" id="IPR044730">
    <property type="entry name" value="RNase_H-like_dom_plant"/>
</dbReference>
<dbReference type="EMBL" id="LIHL02000006">
    <property type="protein sequence ID" value="KAF5469006.1"/>
    <property type="molecule type" value="Genomic_DNA"/>
</dbReference>
<dbReference type="PANTHER" id="PTHR47723:SF19">
    <property type="entry name" value="POLYNUCLEOTIDYL TRANSFERASE, RIBONUCLEASE H-LIKE SUPERFAMILY PROTEIN"/>
    <property type="match status" value="1"/>
</dbReference>
<reference evidence="2" key="2">
    <citation type="submission" date="2020-03" db="EMBL/GenBank/DDBJ databases">
        <title>Walnut 2.0.</title>
        <authorList>
            <person name="Marrano A."/>
            <person name="Britton M."/>
            <person name="Zimin A.V."/>
            <person name="Zaini P.A."/>
            <person name="Workman R."/>
            <person name="Puiu D."/>
            <person name="Bianco L."/>
            <person name="Allen B.J."/>
            <person name="Troggio M."/>
            <person name="Leslie C.A."/>
            <person name="Timp W."/>
            <person name="Dendekar A."/>
            <person name="Salzberg S.L."/>
            <person name="Neale D.B."/>
        </authorList>
    </citation>
    <scope>NUCLEOTIDE SEQUENCE</scope>
    <source>
        <tissue evidence="2">Leaves</tissue>
    </source>
</reference>
<comment type="caution">
    <text evidence="2">The sequence shown here is derived from an EMBL/GenBank/DDBJ whole genome shotgun (WGS) entry which is preliminary data.</text>
</comment>
<dbReference type="AlphaFoldDB" id="A0A833XQ15"/>
<feature type="domain" description="RNase H type-1" evidence="1">
    <location>
        <begin position="48"/>
        <end position="170"/>
    </location>
</feature>
<dbReference type="CDD" id="cd06222">
    <property type="entry name" value="RNase_H_like"/>
    <property type="match status" value="1"/>
</dbReference>
<reference evidence="2" key="1">
    <citation type="submission" date="2015-10" db="EMBL/GenBank/DDBJ databases">
        <authorList>
            <person name="Martinez-Garcia P.J."/>
            <person name="Crepeau M.W."/>
            <person name="Puiu D."/>
            <person name="Gonzalez-Ibeas D."/>
            <person name="Whalen J."/>
            <person name="Stevens K."/>
            <person name="Paul R."/>
            <person name="Butterfield T."/>
            <person name="Britton M."/>
            <person name="Reagan R."/>
            <person name="Chakraborty S."/>
            <person name="Walawage S.L."/>
            <person name="Vasquez-Gross H.A."/>
            <person name="Cardeno C."/>
            <person name="Famula R."/>
            <person name="Pratt K."/>
            <person name="Kuruganti S."/>
            <person name="Aradhya M.K."/>
            <person name="Leslie C.A."/>
            <person name="Dandekar A.M."/>
            <person name="Salzberg S.L."/>
            <person name="Wegrzyn J.L."/>
            <person name="Langley C.H."/>
            <person name="Neale D.B."/>
        </authorList>
    </citation>
    <scope>NUCLEOTIDE SEQUENCE</scope>
    <source>
        <tissue evidence="2">Leaves</tissue>
    </source>
</reference>
<evidence type="ECO:0000259" key="1">
    <source>
        <dbReference type="Pfam" id="PF13456"/>
    </source>
</evidence>
<dbReference type="Gramene" id="Jr06_14080_p1">
    <property type="protein sequence ID" value="cds.Jr06_14080_p1"/>
    <property type="gene ID" value="Jr06_14080"/>
</dbReference>
<sequence length="199" mass="22231">MEVALYQSGCRTPAQKAYKQVQVFDGVSKQVTKVLSWSPPPPGFLKLNVDGAIFPDQHRAGIGIILRDGKGDVVAACSKLEGDVVSPEFIEASALLRGLQFCAQWGVPKLVLEIDFLLLVNALQSQTVFLTDFAFLINDIRRMMRGFLEVQILHVNRMGNVAAHQLARNAWNVEDIVMWWGSCPYFVSQAVWLDRNNVL</sequence>
<dbReference type="PANTHER" id="PTHR47723">
    <property type="entry name" value="OS05G0353850 PROTEIN"/>
    <property type="match status" value="1"/>
</dbReference>